<keyword evidence="10" id="KW-1185">Reference proteome</keyword>
<feature type="region of interest" description="Disordered" evidence="8">
    <location>
        <begin position="185"/>
        <end position="210"/>
    </location>
</feature>
<comment type="subcellular location">
    <subcellularLocation>
        <location evidence="7">Endomembrane system</location>
        <topology evidence="7">Lipid-anchor</topology>
    </subcellularLocation>
</comment>
<keyword evidence="6" id="KW-0636">Prenylation</keyword>
<sequence length="210" mass="22870">MSQSIFVFKYIIIGDSGVGKSCLLLQFTDKRFEPLHDLTIGVEFGARLISIQGKSVKLQIWDTAGQESFRSITRSYYRGASGALLVYDVTRRETFTHLQSWLEDAKANANTALVIMLIGNKCDLDSKRQVSREEGEAFARRNGLVFMETSAKTAQNVDDAFLQTATLIYDNVQAGVIDPSVVSGRPGAQTTGAQAPSAAANNRTDTSGCC</sequence>
<dbReference type="Proteomes" id="UP000037923">
    <property type="component" value="Unassembled WGS sequence"/>
</dbReference>
<proteinExistence type="inferred from homology"/>
<keyword evidence="2" id="KW-0547">Nucleotide-binding</keyword>
<comment type="caution">
    <text evidence="9">The sequence shown here is derived from an EMBL/GenBank/DDBJ whole genome shotgun (WGS) entry which is preliminary data.</text>
</comment>
<evidence type="ECO:0000256" key="2">
    <source>
        <dbReference type="ARBA" id="ARBA00022741"/>
    </source>
</evidence>
<evidence type="ECO:0000256" key="1">
    <source>
        <dbReference type="ARBA" id="ARBA00006270"/>
    </source>
</evidence>
<gene>
    <name evidence="9" type="ORF">ABB37_01260</name>
</gene>
<dbReference type="NCBIfam" id="TIGR00231">
    <property type="entry name" value="small_GTP"/>
    <property type="match status" value="1"/>
</dbReference>
<dbReference type="InterPro" id="IPR001806">
    <property type="entry name" value="Small_GTPase"/>
</dbReference>
<evidence type="ECO:0000256" key="5">
    <source>
        <dbReference type="ARBA" id="ARBA00023288"/>
    </source>
</evidence>
<dbReference type="PANTHER" id="PTHR47979">
    <property type="entry name" value="DRAB11-RELATED"/>
    <property type="match status" value="1"/>
</dbReference>
<organism evidence="9 10">
    <name type="scientific">Leptomonas pyrrhocoris</name>
    <name type="common">Firebug parasite</name>
    <dbReference type="NCBI Taxonomy" id="157538"/>
    <lineage>
        <taxon>Eukaryota</taxon>
        <taxon>Discoba</taxon>
        <taxon>Euglenozoa</taxon>
        <taxon>Kinetoplastea</taxon>
        <taxon>Metakinetoplastina</taxon>
        <taxon>Trypanosomatida</taxon>
        <taxon>Trypanosomatidae</taxon>
        <taxon>Leishmaniinae</taxon>
        <taxon>Leptomonas</taxon>
    </lineage>
</organism>
<protein>
    <submittedName>
        <fullName evidence="9">Putative mitochondrial ras-related protein rab-2a</fullName>
    </submittedName>
</protein>
<dbReference type="GeneID" id="26901555"/>
<dbReference type="EMBL" id="LGTL01000002">
    <property type="protein sequence ID" value="KPA84775.1"/>
    <property type="molecule type" value="Genomic_DNA"/>
</dbReference>
<evidence type="ECO:0000256" key="8">
    <source>
        <dbReference type="SAM" id="MobiDB-lite"/>
    </source>
</evidence>
<accession>A0A0N0DZ17</accession>
<dbReference type="OrthoDB" id="9989112at2759"/>
<dbReference type="AlphaFoldDB" id="A0A0N0DZ17"/>
<dbReference type="InterPro" id="IPR005225">
    <property type="entry name" value="Small_GTP-bd"/>
</dbReference>
<evidence type="ECO:0000256" key="6">
    <source>
        <dbReference type="ARBA" id="ARBA00023289"/>
    </source>
</evidence>
<reference evidence="9 10" key="1">
    <citation type="submission" date="2015-07" db="EMBL/GenBank/DDBJ databases">
        <title>High-quality genome of monoxenous trypanosomatid Leptomonas pyrrhocoris.</title>
        <authorList>
            <person name="Flegontov P."/>
            <person name="Butenko A."/>
            <person name="Firsov S."/>
            <person name="Vlcek C."/>
            <person name="Logacheva M.D."/>
            <person name="Field M."/>
            <person name="Filatov D."/>
            <person name="Flegontova O."/>
            <person name="Gerasimov E."/>
            <person name="Jackson A.P."/>
            <person name="Kelly S."/>
            <person name="Opperdoes F."/>
            <person name="O'Reilly A."/>
            <person name="Votypka J."/>
            <person name="Yurchenko V."/>
            <person name="Lukes J."/>
        </authorList>
    </citation>
    <scope>NUCLEOTIDE SEQUENCE [LARGE SCALE GENOMIC DNA]</scope>
    <source>
        <strain evidence="9">H10</strain>
    </source>
</reference>
<dbReference type="CDD" id="cd01866">
    <property type="entry name" value="Rab2"/>
    <property type="match status" value="1"/>
</dbReference>
<evidence type="ECO:0000313" key="9">
    <source>
        <dbReference type="EMBL" id="KPA84775.1"/>
    </source>
</evidence>
<dbReference type="VEuPathDB" id="TriTrypDB:LpyrH10_02_2340"/>
<dbReference type="InterPro" id="IPR050209">
    <property type="entry name" value="Rab_GTPases_membrane_traffic"/>
</dbReference>
<dbReference type="GO" id="GO:0012505">
    <property type="term" value="C:endomembrane system"/>
    <property type="evidence" value="ECO:0007669"/>
    <property type="project" value="UniProtKB-SubCell"/>
</dbReference>
<dbReference type="PRINTS" id="PR00449">
    <property type="entry name" value="RASTRNSFRMNG"/>
</dbReference>
<dbReference type="InterPro" id="IPR027417">
    <property type="entry name" value="P-loop_NTPase"/>
</dbReference>
<dbReference type="SMART" id="SM00174">
    <property type="entry name" value="RHO"/>
    <property type="match status" value="1"/>
</dbReference>
<dbReference type="FunFam" id="3.40.50.300:FF:000263">
    <property type="entry name" value="Ras-related protein RABB1c"/>
    <property type="match status" value="1"/>
</dbReference>
<keyword evidence="3" id="KW-0342">GTP-binding</keyword>
<evidence type="ECO:0000313" key="10">
    <source>
        <dbReference type="Proteomes" id="UP000037923"/>
    </source>
</evidence>
<dbReference type="GO" id="GO:0003924">
    <property type="term" value="F:GTPase activity"/>
    <property type="evidence" value="ECO:0007669"/>
    <property type="project" value="InterPro"/>
</dbReference>
<dbReference type="Pfam" id="PF00071">
    <property type="entry name" value="Ras"/>
    <property type="match status" value="1"/>
</dbReference>
<evidence type="ECO:0000256" key="7">
    <source>
        <dbReference type="ARBA" id="ARBA00037868"/>
    </source>
</evidence>
<dbReference type="SMART" id="SM00176">
    <property type="entry name" value="RAN"/>
    <property type="match status" value="1"/>
</dbReference>
<dbReference type="PROSITE" id="PS51419">
    <property type="entry name" value="RAB"/>
    <property type="match status" value="1"/>
</dbReference>
<name>A0A0N0DZ17_LEPPY</name>
<dbReference type="PROSITE" id="PS51420">
    <property type="entry name" value="RHO"/>
    <property type="match status" value="1"/>
</dbReference>
<keyword evidence="5" id="KW-0449">Lipoprotein</keyword>
<dbReference type="SMART" id="SM00173">
    <property type="entry name" value="RAS"/>
    <property type="match status" value="1"/>
</dbReference>
<dbReference type="SMART" id="SM00175">
    <property type="entry name" value="RAB"/>
    <property type="match status" value="1"/>
</dbReference>
<dbReference type="Gene3D" id="3.40.50.300">
    <property type="entry name" value="P-loop containing nucleotide triphosphate hydrolases"/>
    <property type="match status" value="1"/>
</dbReference>
<feature type="compositionally biased region" description="Polar residues" evidence="8">
    <location>
        <begin position="188"/>
        <end position="210"/>
    </location>
</feature>
<dbReference type="RefSeq" id="XP_015663214.1">
    <property type="nucleotide sequence ID" value="XM_015797694.1"/>
</dbReference>
<keyword evidence="4" id="KW-0472">Membrane</keyword>
<dbReference type="PROSITE" id="PS51421">
    <property type="entry name" value="RAS"/>
    <property type="match status" value="1"/>
</dbReference>
<dbReference type="OMA" id="FNHLTCW"/>
<evidence type="ECO:0000256" key="4">
    <source>
        <dbReference type="ARBA" id="ARBA00023136"/>
    </source>
</evidence>
<evidence type="ECO:0000256" key="3">
    <source>
        <dbReference type="ARBA" id="ARBA00023134"/>
    </source>
</evidence>
<dbReference type="SUPFAM" id="SSF52540">
    <property type="entry name" value="P-loop containing nucleoside triphosphate hydrolases"/>
    <property type="match status" value="1"/>
</dbReference>
<comment type="similarity">
    <text evidence="1">Belongs to the small GTPase superfamily. Rab family.</text>
</comment>
<dbReference type="GO" id="GO:0005525">
    <property type="term" value="F:GTP binding"/>
    <property type="evidence" value="ECO:0007669"/>
    <property type="project" value="UniProtKB-KW"/>
</dbReference>